<sequence length="70" mass="7839">MPRCVARHVLETIGSLPSATSELQQVSEPEEEERRATNNHRCHRCSGSTAPRKSQRRFGHVTAETAPAER</sequence>
<evidence type="ECO:0000313" key="2">
    <source>
        <dbReference type="EMBL" id="CCF47450.1"/>
    </source>
</evidence>
<organism evidence="2 3">
    <name type="scientific">Colletotrichum higginsianum (strain IMI 349063)</name>
    <name type="common">Crucifer anthracnose fungus</name>
    <dbReference type="NCBI Taxonomy" id="759273"/>
    <lineage>
        <taxon>Eukaryota</taxon>
        <taxon>Fungi</taxon>
        <taxon>Dikarya</taxon>
        <taxon>Ascomycota</taxon>
        <taxon>Pezizomycotina</taxon>
        <taxon>Sordariomycetes</taxon>
        <taxon>Hypocreomycetidae</taxon>
        <taxon>Glomerellales</taxon>
        <taxon>Glomerellaceae</taxon>
        <taxon>Colletotrichum</taxon>
        <taxon>Colletotrichum destructivum species complex</taxon>
    </lineage>
</organism>
<name>H1W4N7_COLHI</name>
<proteinExistence type="predicted"/>
<gene>
    <name evidence="2" type="ORF">CH063_04162</name>
</gene>
<reference evidence="3" key="1">
    <citation type="journal article" date="2012" name="Nat. Genet.">
        <title>Lifestyle transitions in plant pathogenic Colletotrichum fungi deciphered by genome and transcriptome analyses.</title>
        <authorList>
            <person name="O'Connell R.J."/>
            <person name="Thon M.R."/>
            <person name="Hacquard S."/>
            <person name="Amyotte S.G."/>
            <person name="Kleemann J."/>
            <person name="Torres M.F."/>
            <person name="Damm U."/>
            <person name="Buiate E.A."/>
            <person name="Epstein L."/>
            <person name="Alkan N."/>
            <person name="Altmueller J."/>
            <person name="Alvarado-Balderrama L."/>
            <person name="Bauser C.A."/>
            <person name="Becker C."/>
            <person name="Birren B.W."/>
            <person name="Chen Z."/>
            <person name="Choi J."/>
            <person name="Crouch J.A."/>
            <person name="Duvick J.P."/>
            <person name="Farman M.A."/>
            <person name="Gan P."/>
            <person name="Heiman D."/>
            <person name="Henrissat B."/>
            <person name="Howard R.J."/>
            <person name="Kabbage M."/>
            <person name="Koch C."/>
            <person name="Kracher B."/>
            <person name="Kubo Y."/>
            <person name="Law A.D."/>
            <person name="Lebrun M.-H."/>
            <person name="Lee Y.-H."/>
            <person name="Miyara I."/>
            <person name="Moore N."/>
            <person name="Neumann U."/>
            <person name="Nordstroem K."/>
            <person name="Panaccione D.G."/>
            <person name="Panstruga R."/>
            <person name="Place M."/>
            <person name="Proctor R.H."/>
            <person name="Prusky D."/>
            <person name="Rech G."/>
            <person name="Reinhardt R."/>
            <person name="Rollins J.A."/>
            <person name="Rounsley S."/>
            <person name="Schardl C.L."/>
            <person name="Schwartz D.C."/>
            <person name="Shenoy N."/>
            <person name="Shirasu K."/>
            <person name="Sikhakolli U.R."/>
            <person name="Stueber K."/>
            <person name="Sukno S.A."/>
            <person name="Sweigard J.A."/>
            <person name="Takano Y."/>
            <person name="Takahara H."/>
            <person name="Trail F."/>
            <person name="van der Does H.C."/>
            <person name="Voll L.M."/>
            <person name="Will I."/>
            <person name="Young S."/>
            <person name="Zeng Q."/>
            <person name="Zhang J."/>
            <person name="Zhou S."/>
            <person name="Dickman M.B."/>
            <person name="Schulze-Lefert P."/>
            <person name="Ver Loren van Themaat E."/>
            <person name="Ma L.-J."/>
            <person name="Vaillancourt L.J."/>
        </authorList>
    </citation>
    <scope>NUCLEOTIDE SEQUENCE [LARGE SCALE GENOMIC DNA]</scope>
    <source>
        <strain evidence="3">IMI 349063</strain>
    </source>
</reference>
<protein>
    <submittedName>
        <fullName evidence="2">Uncharacterized protein</fullName>
    </submittedName>
</protein>
<dbReference type="Proteomes" id="UP000007174">
    <property type="component" value="Unassembled WGS sequence"/>
</dbReference>
<dbReference type="AlphaFoldDB" id="H1W4N7"/>
<evidence type="ECO:0000256" key="1">
    <source>
        <dbReference type="SAM" id="MobiDB-lite"/>
    </source>
</evidence>
<feature type="compositionally biased region" description="Polar residues" evidence="1">
    <location>
        <begin position="16"/>
        <end position="27"/>
    </location>
</feature>
<accession>H1W4N7</accession>
<evidence type="ECO:0000313" key="3">
    <source>
        <dbReference type="Proteomes" id="UP000007174"/>
    </source>
</evidence>
<dbReference type="HOGENOM" id="CLU_2757651_0_0_1"/>
<dbReference type="EMBL" id="CACQ02009734">
    <property type="protein sequence ID" value="CCF47450.1"/>
    <property type="molecule type" value="Genomic_DNA"/>
</dbReference>
<feature type="region of interest" description="Disordered" evidence="1">
    <location>
        <begin position="16"/>
        <end position="70"/>
    </location>
</feature>